<dbReference type="PANTHER" id="PTHR43788">
    <property type="entry name" value="DNA2/NAM7 HELICASE FAMILY MEMBER"/>
    <property type="match status" value="1"/>
</dbReference>
<gene>
    <name evidence="2" type="ORF">ADH67_10530</name>
</gene>
<protein>
    <recommendedName>
        <fullName evidence="1">DNA2/NAM7 helicase helicase domain-containing protein</fullName>
    </recommendedName>
</protein>
<accession>A0A227KGB6</accession>
<evidence type="ECO:0000259" key="1">
    <source>
        <dbReference type="Pfam" id="PF13086"/>
    </source>
</evidence>
<dbReference type="GeneID" id="78361447"/>
<dbReference type="SUPFAM" id="SSF52540">
    <property type="entry name" value="P-loop containing nucleoside triphosphate hydrolases"/>
    <property type="match status" value="1"/>
</dbReference>
<organism evidence="2 3">
    <name type="scientific">Turicimonas muris</name>
    <dbReference type="NCBI Taxonomy" id="1796652"/>
    <lineage>
        <taxon>Bacteria</taxon>
        <taxon>Pseudomonadati</taxon>
        <taxon>Pseudomonadota</taxon>
        <taxon>Betaproteobacteria</taxon>
        <taxon>Burkholderiales</taxon>
        <taxon>Sutterellaceae</taxon>
        <taxon>Turicimonas</taxon>
    </lineage>
</organism>
<dbReference type="Pfam" id="PF13086">
    <property type="entry name" value="AAA_11"/>
    <property type="match status" value="1"/>
</dbReference>
<dbReference type="GO" id="GO:0043139">
    <property type="term" value="F:5'-3' DNA helicase activity"/>
    <property type="evidence" value="ECO:0007669"/>
    <property type="project" value="TreeGrafter"/>
</dbReference>
<evidence type="ECO:0000313" key="2">
    <source>
        <dbReference type="EMBL" id="OXE45846.1"/>
    </source>
</evidence>
<dbReference type="EMBL" id="NHMP01000007">
    <property type="protein sequence ID" value="OXE45846.1"/>
    <property type="molecule type" value="Genomic_DNA"/>
</dbReference>
<dbReference type="PANTHER" id="PTHR43788:SF8">
    <property type="entry name" value="DNA-BINDING PROTEIN SMUBP-2"/>
    <property type="match status" value="1"/>
</dbReference>
<comment type="caution">
    <text evidence="2">The sequence shown here is derived from an EMBL/GenBank/DDBJ whole genome shotgun (WGS) entry which is preliminary data.</text>
</comment>
<name>A0A227KGB6_9BURK</name>
<feature type="domain" description="DNA2/NAM7 helicase helicase" evidence="1">
    <location>
        <begin position="666"/>
        <end position="726"/>
    </location>
</feature>
<dbReference type="Gene3D" id="3.40.50.300">
    <property type="entry name" value="P-loop containing nucleotide triphosphate hydrolases"/>
    <property type="match status" value="1"/>
</dbReference>
<proteinExistence type="predicted"/>
<evidence type="ECO:0000313" key="3">
    <source>
        <dbReference type="Proteomes" id="UP000214610"/>
    </source>
</evidence>
<sequence>MKLDPIELSNILKYWMTVEELTPFELQPDMLMADLSDGINTQNANIFIWDKVKEEGKRSFQIELDRLTEKFEVAEYMKIFTVCVGVVEINEYVKKVVNILSASKSKRDLEVSDIGFFESAGNGKMCLATFKINHFGKVLPHTFNASSALSWLALHNSSLGPEQFDGSQQLAVGDALVSHFCSLCRDHLKSALSSNVPEKDLKEVYSVEYTKSKHGVRRLRDLRQTDELKVNVAFLDEVSRYVCKLAGIAAADSVWVVEQFQKRPHKVVDDFMNSPYLEPLGNLSLAVKEKNPELLLSKVLTNFFKYSHGNSVRNDVLRDPRALYEIADPRLFNLGRWPDSLSKKLSVCQQIAVSRICQASEYNPIVTVNGPPGTGKTTLLRDVLADVVVRRGYEIAGISDIRNEEIFEITYSGTTPVQVLKPNFTKDFPIIVVSNTNNAIENISKEIPLQYGFEEEEGDYFSDLSNEIFGQNQWSWGLLSLPLGKSANWNKAYDALFKRDKNRKSVLSNVFAAEEEKLGGFAQVCKLWEKEKENFLKLHTQVRESLAEQYKVYLKDIKAASPASWLGSKITSILHKEESLKSSDLYFDFSKRENLDRHLEQIYTAPELDSLRTKLFLSSLRLHKYTILIHRQRFVNSIEKSFLTMGNREFINDPLPFLGTFCFFCPLISSTLASSPLRFGKYLKGSLPWVLIDEASQVTPQSAVLMMQKAKRLIVVGDPQQLQPVVTLPKVINELLTDENKKLRNWSPFNFSLQNLCDNTQTYGTRIGENIETSIWTGLPLRAQRRSFSPMFDISNAISYENQMVLGKERRNRGSIEALIPSFWLDINPEQEYSTNAVDEEIDAVIDVLRYIYGRLVNANLRGVLSKPKTLMIVTPFRAVAAAVRGKLKGASRSNDFFPHC</sequence>
<reference evidence="3" key="1">
    <citation type="submission" date="2017-05" db="EMBL/GenBank/DDBJ databases">
        <title>Improved OligoMM genomes.</title>
        <authorList>
            <person name="Garzetti D."/>
        </authorList>
    </citation>
    <scope>NUCLEOTIDE SEQUENCE [LARGE SCALE GENOMIC DNA]</scope>
    <source>
        <strain evidence="3">YL45</strain>
    </source>
</reference>
<keyword evidence="3" id="KW-1185">Reference proteome</keyword>
<dbReference type="InterPro" id="IPR041677">
    <property type="entry name" value="DNA2/NAM7_AAA_11"/>
</dbReference>
<dbReference type="InterPro" id="IPR050534">
    <property type="entry name" value="Coronavir_polyprotein_1ab"/>
</dbReference>
<dbReference type="InterPro" id="IPR027417">
    <property type="entry name" value="P-loop_NTPase"/>
</dbReference>
<dbReference type="AlphaFoldDB" id="A0A227KGB6"/>
<dbReference type="RefSeq" id="WP_066592818.1">
    <property type="nucleotide sequence ID" value="NZ_CAMTQL010000032.1"/>
</dbReference>
<dbReference type="Proteomes" id="UP000214610">
    <property type="component" value="Unassembled WGS sequence"/>
</dbReference>